<dbReference type="EMBL" id="KV428345">
    <property type="protein sequence ID" value="KZT32357.1"/>
    <property type="molecule type" value="Genomic_DNA"/>
</dbReference>
<name>A0A165XMU3_9AGAM</name>
<accession>A0A165XMU3</accession>
<dbReference type="AlphaFoldDB" id="A0A165XMU3"/>
<keyword evidence="3" id="KW-1185">Reference proteome</keyword>
<evidence type="ECO:0000313" key="3">
    <source>
        <dbReference type="Proteomes" id="UP000076798"/>
    </source>
</evidence>
<dbReference type="PANTHER" id="PTHR48125">
    <property type="entry name" value="LP07818P1"/>
    <property type="match status" value="1"/>
</dbReference>
<proteinExistence type="predicted"/>
<dbReference type="PANTHER" id="PTHR48125:SF12">
    <property type="entry name" value="AT HOOK TRANSCRIPTION FACTOR FAMILY-RELATED"/>
    <property type="match status" value="1"/>
</dbReference>
<gene>
    <name evidence="2" type="ORF">SISSUDRAFT_1066996</name>
</gene>
<dbReference type="OrthoDB" id="3270336at2759"/>
<evidence type="ECO:0000256" key="1">
    <source>
        <dbReference type="SAM" id="MobiDB-lite"/>
    </source>
</evidence>
<feature type="region of interest" description="Disordered" evidence="1">
    <location>
        <begin position="280"/>
        <end position="303"/>
    </location>
</feature>
<protein>
    <submittedName>
        <fullName evidence="2">Uncharacterized protein</fullName>
    </submittedName>
</protein>
<reference evidence="2 3" key="1">
    <citation type="journal article" date="2016" name="Mol. Biol. Evol.">
        <title>Comparative Genomics of Early-Diverging Mushroom-Forming Fungi Provides Insights into the Origins of Lignocellulose Decay Capabilities.</title>
        <authorList>
            <person name="Nagy L.G."/>
            <person name="Riley R."/>
            <person name="Tritt A."/>
            <person name="Adam C."/>
            <person name="Daum C."/>
            <person name="Floudas D."/>
            <person name="Sun H."/>
            <person name="Yadav J.S."/>
            <person name="Pangilinan J."/>
            <person name="Larsson K.H."/>
            <person name="Matsuura K."/>
            <person name="Barry K."/>
            <person name="Labutti K."/>
            <person name="Kuo R."/>
            <person name="Ohm R.A."/>
            <person name="Bhattacharya S.S."/>
            <person name="Shirouzu T."/>
            <person name="Yoshinaga Y."/>
            <person name="Martin F.M."/>
            <person name="Grigoriev I.V."/>
            <person name="Hibbett D.S."/>
        </authorList>
    </citation>
    <scope>NUCLEOTIDE SEQUENCE [LARGE SCALE GENOMIC DNA]</scope>
    <source>
        <strain evidence="2 3">HHB10207 ss-3</strain>
    </source>
</reference>
<feature type="region of interest" description="Disordered" evidence="1">
    <location>
        <begin position="355"/>
        <end position="644"/>
    </location>
</feature>
<feature type="compositionally biased region" description="Basic and acidic residues" evidence="1">
    <location>
        <begin position="543"/>
        <end position="559"/>
    </location>
</feature>
<feature type="compositionally biased region" description="Pro residues" evidence="1">
    <location>
        <begin position="282"/>
        <end position="299"/>
    </location>
</feature>
<sequence>MASALRFFTVRSVRYATLNYPYTPADLLRLDPNEAPPLPFIDPSSGQLGRINIANLCATYSPLAPYLPWVAAPADSIYSSLSRCEFNGIFAPVFPMKWLTATREGLVPSEDAWKIIGRAIAAATFAVDQVVEVAKSESVTLPASSLPPLFSVRPAPFNSNDYASAWLRLTAAKVKLYIAFVHWFLDTHPDSSLPSSILPSTAFYDVPTSEKIRPINCTFETDASSYRHKLGCIIDFGGTSQTQWAAVDLIKIFETHKVPYIFPVPENLLDNAVFDRFRPIPLRDPTPPPKPPPPPPHQLPPMKYYKVSFDRGKEIRSQLTKADGKRMSQDEVYYSRIDRQYNVCYISDLPFSGDEEDVDDDFGPYRLPAAQSGLQRAGPRPETPPLSDAARTPSPPPSDLPVSPRTTPPPMDVDYIPTPLRVTSPRREDTDNSSANELRAVPPSHRPNYVPSSRSRAPPPSYSPSTRPPAAPRSETIASSSYYRPGASVRRRTEAPRRSYLTRASGNTSSSSSSAREPPTYSTAYRRSRRGRSPSPPPRRQRDRQEANCQRRRDEDVRTEQPASHNSGWGSAVASHGWNVPRDSESASTPASLPPTTPQGDGGWAGMFARSQTQPLWNPGPPPPSSASVAPERSPPPRVVMPPLLPSRPLRSSINTAVPSLASRLAIPRAPTLAERLAMSEDGEPSLLHRMENVNRSPPLSPSHSAVRTFVPPTVPLNTNAMAVDPVPAADASPQVYRRRAFLSLFWDVLPSPVVPTALTEPQRLLSISMVMRRRFLEVAPSFTSLNDAVAWLVESRVPFRLYVHRDHIVVPQMTAAPSLPDYFRFDPEPFPVLSPSFAGPFPASLYGQYLLALRAIATYPHARAFLSRGSLVSRLVDWGGNSEVEARTFDRLRALTPSEDLVVHQRRVAHSSLPYLDDQFSPAELLQLVGAIRVTTPTGQTSLMYFFPPLRVFEDSPFWTGSWTMAAEQWFIRRAAAILERNAPPWPEREWQRALRQGAADRANWANTLDAELAWVEDADGPLN</sequence>
<feature type="compositionally biased region" description="Pro residues" evidence="1">
    <location>
        <begin position="457"/>
        <end position="471"/>
    </location>
</feature>
<evidence type="ECO:0000313" key="2">
    <source>
        <dbReference type="EMBL" id="KZT32357.1"/>
    </source>
</evidence>
<dbReference type="STRING" id="1314776.A0A165XMU3"/>
<dbReference type="Proteomes" id="UP000076798">
    <property type="component" value="Unassembled WGS sequence"/>
</dbReference>
<organism evidence="2 3">
    <name type="scientific">Sistotremastrum suecicum HHB10207 ss-3</name>
    <dbReference type="NCBI Taxonomy" id="1314776"/>
    <lineage>
        <taxon>Eukaryota</taxon>
        <taxon>Fungi</taxon>
        <taxon>Dikarya</taxon>
        <taxon>Basidiomycota</taxon>
        <taxon>Agaricomycotina</taxon>
        <taxon>Agaricomycetes</taxon>
        <taxon>Sistotremastrales</taxon>
        <taxon>Sistotremastraceae</taxon>
        <taxon>Sistotremastrum</taxon>
    </lineage>
</organism>
<feature type="compositionally biased region" description="Pro residues" evidence="1">
    <location>
        <begin position="633"/>
        <end position="644"/>
    </location>
</feature>